<evidence type="ECO:0000256" key="7">
    <source>
        <dbReference type="ARBA" id="ARBA00022842"/>
    </source>
</evidence>
<feature type="binding site" evidence="8">
    <location>
        <position position="61"/>
    </location>
    <ligand>
        <name>ATP</name>
        <dbReference type="ChEBI" id="CHEBI:30616"/>
    </ligand>
</feature>
<evidence type="ECO:0000259" key="11">
    <source>
        <dbReference type="Pfam" id="PF18072"/>
    </source>
</evidence>
<dbReference type="PANTHER" id="PTHR43555">
    <property type="entry name" value="PHOSPHORIBOSYLFORMYLGLYCINAMIDINE SYNTHASE SUBUNIT PURL"/>
    <property type="match status" value="1"/>
</dbReference>
<proteinExistence type="inferred from homology"/>
<dbReference type="Pfam" id="PF18072">
    <property type="entry name" value="FGAR-AT_linker"/>
    <property type="match status" value="1"/>
</dbReference>
<evidence type="ECO:0000256" key="5">
    <source>
        <dbReference type="ARBA" id="ARBA00022755"/>
    </source>
</evidence>
<accession>A0ABZ2A7B8</accession>
<name>A0ABZ2A7B8_STRNV</name>
<dbReference type="InterPro" id="IPR010074">
    <property type="entry name" value="PRibForGlyAmidine_synth_PurL"/>
</dbReference>
<dbReference type="InterPro" id="IPR041609">
    <property type="entry name" value="PurL_linker"/>
</dbReference>
<comment type="similarity">
    <text evidence="8">Belongs to the FGAMS family.</text>
</comment>
<dbReference type="EMBL" id="CP109495">
    <property type="protein sequence ID" value="WUX54106.1"/>
    <property type="molecule type" value="Genomic_DNA"/>
</dbReference>
<dbReference type="InterPro" id="IPR016188">
    <property type="entry name" value="PurM-like_N"/>
</dbReference>
<reference evidence="12" key="1">
    <citation type="submission" date="2022-10" db="EMBL/GenBank/DDBJ databases">
        <title>The complete genomes of actinobacterial strains from the NBC collection.</title>
        <authorList>
            <person name="Joergensen T.S."/>
            <person name="Alvarez Arevalo M."/>
            <person name="Sterndorff E.B."/>
            <person name="Faurdal D."/>
            <person name="Vuksanovic O."/>
            <person name="Mourched A.-S."/>
            <person name="Charusanti P."/>
            <person name="Shaw S."/>
            <person name="Blin K."/>
            <person name="Weber T."/>
        </authorList>
    </citation>
    <scope>NUCLEOTIDE SEQUENCE</scope>
    <source>
        <strain evidence="12">NBC_01432</strain>
    </source>
</reference>
<feature type="binding site" evidence="8">
    <location>
        <position position="551"/>
    </location>
    <ligand>
        <name>Mg(2+)</name>
        <dbReference type="ChEBI" id="CHEBI:18420"/>
        <label>1</label>
    </ligand>
</feature>
<feature type="domain" description="PurM-like N-terminal" evidence="9">
    <location>
        <begin position="86"/>
        <end position="201"/>
    </location>
</feature>
<comment type="pathway">
    <text evidence="8">Purine metabolism; IMP biosynthesis via de novo pathway; 5-amino-1-(5-phospho-D-ribosyl)imidazole from N(2)-formyl-N(1)-(5-phospho-D-ribosyl)glycinamide: step 1/2.</text>
</comment>
<feature type="binding site" evidence="8">
    <location>
        <position position="129"/>
    </location>
    <ligand>
        <name>Mg(2+)</name>
        <dbReference type="ChEBI" id="CHEBI:18420"/>
        <label>2</label>
    </ligand>
</feature>
<dbReference type="InterPro" id="IPR036921">
    <property type="entry name" value="PurM-like_N_sf"/>
</dbReference>
<dbReference type="InterPro" id="IPR036676">
    <property type="entry name" value="PurM-like_C_sf"/>
</dbReference>
<organism evidence="12 13">
    <name type="scientific">Streptomyces niveus</name>
    <name type="common">Streptomyces spheroides</name>
    <dbReference type="NCBI Taxonomy" id="193462"/>
    <lineage>
        <taxon>Bacteria</taxon>
        <taxon>Bacillati</taxon>
        <taxon>Actinomycetota</taxon>
        <taxon>Actinomycetes</taxon>
        <taxon>Kitasatosporales</taxon>
        <taxon>Streptomycetaceae</taxon>
        <taxon>Streptomyces</taxon>
    </lineage>
</organism>
<evidence type="ECO:0000256" key="1">
    <source>
        <dbReference type="ARBA" id="ARBA00022490"/>
    </source>
</evidence>
<dbReference type="PIRSF" id="PIRSF001587">
    <property type="entry name" value="FGAM_synthase_II"/>
    <property type="match status" value="1"/>
</dbReference>
<feature type="binding site" evidence="8">
    <location>
        <position position="103"/>
    </location>
    <ligand>
        <name>ATP</name>
        <dbReference type="ChEBI" id="CHEBI:30616"/>
    </ligand>
</feature>
<dbReference type="GeneID" id="91342938"/>
<evidence type="ECO:0000313" key="12">
    <source>
        <dbReference type="EMBL" id="WUX54106.1"/>
    </source>
</evidence>
<dbReference type="CDD" id="cd02204">
    <property type="entry name" value="PurL_repeat2"/>
    <property type="match status" value="1"/>
</dbReference>
<comment type="subcellular location">
    <subcellularLocation>
        <location evidence="8">Cytoplasm</location>
    </subcellularLocation>
</comment>
<evidence type="ECO:0000256" key="4">
    <source>
        <dbReference type="ARBA" id="ARBA00022741"/>
    </source>
</evidence>
<evidence type="ECO:0000313" key="13">
    <source>
        <dbReference type="Proteomes" id="UP001432209"/>
    </source>
</evidence>
<feature type="active site" evidence="8">
    <location>
        <position position="58"/>
    </location>
</feature>
<feature type="domain" description="PurM-like N-terminal" evidence="9">
    <location>
        <begin position="456"/>
        <end position="575"/>
    </location>
</feature>
<dbReference type="Gene3D" id="3.90.650.10">
    <property type="entry name" value="PurM-like C-terminal domain"/>
    <property type="match status" value="2"/>
</dbReference>
<keyword evidence="13" id="KW-1185">Reference proteome</keyword>
<feature type="binding site" evidence="8">
    <location>
        <position position="513"/>
    </location>
    <ligand>
        <name>ATP</name>
        <dbReference type="ChEBI" id="CHEBI:30616"/>
    </ligand>
</feature>
<keyword evidence="6 8" id="KW-0067">ATP-binding</keyword>
<evidence type="ECO:0000256" key="3">
    <source>
        <dbReference type="ARBA" id="ARBA00022723"/>
    </source>
</evidence>
<keyword evidence="4 8" id="KW-0547">Nucleotide-binding</keyword>
<comment type="function">
    <text evidence="8">Part of the phosphoribosylformylglycinamidine synthase complex involved in the purines biosynthetic pathway. Catalyzes the ATP-dependent conversion of formylglycinamide ribonucleotide (FGAR) and glutamine to yield formylglycinamidine ribonucleotide (FGAM) and glutamate. The FGAM synthase complex is composed of three subunits. PurQ produces an ammonia molecule by converting glutamine to glutamate. PurL transfers the ammonia molecule to FGAR to form FGAM in an ATP-dependent manner. PurS interacts with PurQ and PurL and is thought to assist in the transfer of the ammonia molecule from PurQ to PurL.</text>
</comment>
<feature type="binding site" evidence="8">
    <location>
        <position position="553"/>
    </location>
    <ligand>
        <name>substrate</name>
    </ligand>
</feature>
<feature type="domain" description="PurM-like C-terminal" evidence="10">
    <location>
        <begin position="588"/>
        <end position="725"/>
    </location>
</feature>
<feature type="domain" description="Phosphoribosylformylglycinamidine synthase linker" evidence="11">
    <location>
        <begin position="23"/>
        <end position="62"/>
    </location>
</feature>
<dbReference type="GO" id="GO:0004642">
    <property type="term" value="F:phosphoribosylformylglycinamidine synthase activity"/>
    <property type="evidence" value="ECO:0007669"/>
    <property type="project" value="UniProtKB-EC"/>
</dbReference>
<feature type="binding site" evidence="8">
    <location>
        <begin position="106"/>
        <end position="109"/>
    </location>
    <ligand>
        <name>substrate</name>
    </ligand>
</feature>
<evidence type="ECO:0000256" key="2">
    <source>
        <dbReference type="ARBA" id="ARBA00022598"/>
    </source>
</evidence>
<feature type="binding site" evidence="8">
    <location>
        <position position="105"/>
    </location>
    <ligand>
        <name>Mg(2+)</name>
        <dbReference type="ChEBI" id="CHEBI:18420"/>
        <label>1</label>
    </ligand>
</feature>
<dbReference type="NCBIfam" id="NF002290">
    <property type="entry name" value="PRK01213.1"/>
    <property type="match status" value="1"/>
</dbReference>
<feature type="domain" description="PurM-like C-terminal" evidence="10">
    <location>
        <begin position="213"/>
        <end position="369"/>
    </location>
</feature>
<keyword evidence="5 8" id="KW-0658">Purine biosynthesis</keyword>
<gene>
    <name evidence="8 12" type="primary">purL</name>
    <name evidence="12" type="ORF">OG442_22520</name>
</gene>
<comment type="caution">
    <text evidence="8">Lacks conserved residue(s) required for the propagation of feature annotation.</text>
</comment>
<comment type="subunit">
    <text evidence="8">Monomer. Part of the FGAM synthase complex composed of 1 PurL, 1 PurQ and 2 PurS subunits.</text>
</comment>
<keyword evidence="1 8" id="KW-0963">Cytoplasm</keyword>
<dbReference type="Pfam" id="PF02769">
    <property type="entry name" value="AIRS_C"/>
    <property type="match status" value="2"/>
</dbReference>
<keyword evidence="2 8" id="KW-0436">Ligase</keyword>
<feature type="binding site" evidence="8">
    <location>
        <position position="550"/>
    </location>
    <ligand>
        <name>ATP</name>
        <dbReference type="ChEBI" id="CHEBI:30616"/>
    </ligand>
</feature>
<dbReference type="PANTHER" id="PTHR43555:SF1">
    <property type="entry name" value="PHOSPHORIBOSYLFORMYLGLYCINAMIDINE SYNTHASE SUBUNIT PURL"/>
    <property type="match status" value="1"/>
</dbReference>
<dbReference type="Gene3D" id="3.30.1330.10">
    <property type="entry name" value="PurM-like, N-terminal domain"/>
    <property type="match status" value="2"/>
</dbReference>
<dbReference type="Proteomes" id="UP001432209">
    <property type="component" value="Chromosome"/>
</dbReference>
<keyword evidence="7 8" id="KW-0460">Magnesium</keyword>
<evidence type="ECO:0000259" key="9">
    <source>
        <dbReference type="Pfam" id="PF00586"/>
    </source>
</evidence>
<dbReference type="EC" id="6.3.5.3" evidence="8"/>
<dbReference type="HAMAP" id="MF_00420">
    <property type="entry name" value="PurL_2"/>
    <property type="match status" value="1"/>
</dbReference>
<dbReference type="CDD" id="cd02203">
    <property type="entry name" value="PurL_repeat1"/>
    <property type="match status" value="1"/>
</dbReference>
<feature type="binding site" evidence="8">
    <location>
        <position position="281"/>
    </location>
    <ligand>
        <name>Mg(2+)</name>
        <dbReference type="ChEBI" id="CHEBI:18420"/>
        <label>2</label>
    </ligand>
</feature>
<feature type="binding site" evidence="8">
    <location>
        <begin position="325"/>
        <end position="327"/>
    </location>
    <ligand>
        <name>substrate</name>
    </ligand>
</feature>
<dbReference type="RefSeq" id="WP_329077722.1">
    <property type="nucleotide sequence ID" value="NZ_CP108849.2"/>
</dbReference>
<dbReference type="SUPFAM" id="SSF56042">
    <property type="entry name" value="PurM C-terminal domain-like"/>
    <property type="match status" value="2"/>
</dbReference>
<dbReference type="InterPro" id="IPR010918">
    <property type="entry name" value="PurM-like_C_dom"/>
</dbReference>
<evidence type="ECO:0000259" key="10">
    <source>
        <dbReference type="Pfam" id="PF02769"/>
    </source>
</evidence>
<protein>
    <recommendedName>
        <fullName evidence="8">Phosphoribosylformylglycinamidine synthase subunit PurL</fullName>
        <shortName evidence="8">FGAM synthase</shortName>
        <ecNumber evidence="8">6.3.5.3</ecNumber>
    </recommendedName>
    <alternativeName>
        <fullName evidence="8">Formylglycinamide ribonucleotide amidotransferase subunit II</fullName>
        <shortName evidence="8">FGAR amidotransferase II</shortName>
        <shortName evidence="8">FGAR-AT II</shortName>
    </alternativeName>
    <alternativeName>
        <fullName evidence="8">Glutamine amidotransferase PurL</fullName>
    </alternativeName>
    <alternativeName>
        <fullName evidence="8">Phosphoribosylformylglycinamidine synthase subunit II</fullName>
    </alternativeName>
</protein>
<feature type="binding site" evidence="8">
    <location>
        <position position="128"/>
    </location>
    <ligand>
        <name>substrate</name>
    </ligand>
</feature>
<feature type="binding site" evidence="8">
    <location>
        <position position="253"/>
    </location>
    <ligand>
        <name>substrate</name>
    </ligand>
</feature>
<dbReference type="Pfam" id="PF00586">
    <property type="entry name" value="AIRS"/>
    <property type="match status" value="2"/>
</dbReference>
<feature type="active site" description="Proton acceptor" evidence="8">
    <location>
        <position position="107"/>
    </location>
</feature>
<dbReference type="SUPFAM" id="SSF55326">
    <property type="entry name" value="PurM N-terminal domain-like"/>
    <property type="match status" value="2"/>
</dbReference>
<evidence type="ECO:0000256" key="6">
    <source>
        <dbReference type="ARBA" id="ARBA00022840"/>
    </source>
</evidence>
<keyword evidence="3 8" id="KW-0479">Metal-binding</keyword>
<sequence>MTIKNLDTVKHATGTPDVDQPWKELGLKEDEYLRIREILERRPTGAELAMYSVMWSEHCSYKSSKVHLKQFGDKVPANDAMLVGIGENAGVVDVGQGYAVTFKVESHNHPSYIEPYQGAATGVGGIVRDILAMGARPVAVVDPLRFGAADHPDTRRVLPGVVAGIGGYGNCLGLPNIGGEVVFDPCYQGNPLVNAGCIGVMKHEDIHLAQASGPGNKVILYGARTGGDGIGGVSVLASETFDDAKPTKRPAVQVGDPFQEKLLIECTLEIFAEKLVAGIQDLGGAGLSCATSELASAGSGGMRVELDTVPLRDSSLSPEEILMSESQERMCAVVEPDKVDRFMEICEKWDVIATVIGEVTEGTRLEIFWHGEQIVDVPPRSVAHDGPVYHRPYARPDWQDALQADDANKLARPASPAELREQVLKLVGSPNQASKAWITDQYDRFVQGNTVLAQPEDAGMVRIDESTNLGVAMATDGNGRFAKLDPYTGAQLALAEAYRNVAASGAKPLAISDCLNFGSPEDPAVMWQFAEATRGLADGCLQLGTPVTGGNVSLYNQTGETAIHPTPVVAVLGVIDDVTRRTPIAFAEEGQLLYLLGETREEFGGSAWSQVIHDHLGGLPPAVDLDREKLLGEILISGSRDGMIDAAHDLSDGGLIQAVTESCLRGGKGARLVVPDGLDAFTALFSESAGRAVVAVPRSEELRFTDMCGARGLPATRIGVVDGAEIEVQGEFSIPLSELRAAHEGTIEALLV</sequence>
<dbReference type="NCBIfam" id="TIGR01736">
    <property type="entry name" value="FGAM_synth_II"/>
    <property type="match status" value="1"/>
</dbReference>
<comment type="catalytic activity">
    <reaction evidence="8">
        <text>N(2)-formyl-N(1)-(5-phospho-beta-D-ribosyl)glycinamide + L-glutamine + ATP + H2O = 2-formamido-N(1)-(5-O-phospho-beta-D-ribosyl)acetamidine + L-glutamate + ADP + phosphate + H(+)</text>
        <dbReference type="Rhea" id="RHEA:17129"/>
        <dbReference type="ChEBI" id="CHEBI:15377"/>
        <dbReference type="ChEBI" id="CHEBI:15378"/>
        <dbReference type="ChEBI" id="CHEBI:29985"/>
        <dbReference type="ChEBI" id="CHEBI:30616"/>
        <dbReference type="ChEBI" id="CHEBI:43474"/>
        <dbReference type="ChEBI" id="CHEBI:58359"/>
        <dbReference type="ChEBI" id="CHEBI:147286"/>
        <dbReference type="ChEBI" id="CHEBI:147287"/>
        <dbReference type="ChEBI" id="CHEBI:456216"/>
        <dbReference type="EC" id="6.3.5.3"/>
    </reaction>
</comment>
<evidence type="ECO:0000256" key="8">
    <source>
        <dbReference type="HAMAP-Rule" id="MF_00420"/>
    </source>
</evidence>